<feature type="transmembrane region" description="Helical" evidence="8">
    <location>
        <begin position="199"/>
        <end position="221"/>
    </location>
</feature>
<evidence type="ECO:0000256" key="5">
    <source>
        <dbReference type="ARBA" id="ARBA00023136"/>
    </source>
</evidence>
<evidence type="ECO:0000313" key="10">
    <source>
        <dbReference type="EMBL" id="KAL3771979.1"/>
    </source>
</evidence>
<feature type="transmembrane region" description="Helical" evidence="8">
    <location>
        <begin position="227"/>
        <end position="260"/>
    </location>
</feature>
<evidence type="ECO:0000256" key="1">
    <source>
        <dbReference type="ARBA" id="ARBA00004653"/>
    </source>
</evidence>
<sequence>MTMLLFAVQLAASYFTCADGYRPRAIHLKSAFIKHNSRPLAGDNSQQYLLFHNCKSHEPFDGPIQNTCNNNVLSIRGGSYENYNEEDYGYNDEPNYRYNDDYGQEKSYGGGRNDRYEDDYPPRRGDGYYDDEGRYYEDYDDRGNGRSRRKPSSSSSSKSKLPTVLTSGNRKLGVIFLSSGAAFTALGITLFFNKTLMRLGNLLFVCGIPLMIGPGRTLGYFLQPKKARATGCLVCGIFLVLVGHPVIGILLEIFGLLNLFGNMFPVLMIMAKNLPVVGSLFGGDNGSSSGRRRERRSREDEYYNDGYGGDRDYGREQDDWRDKY</sequence>
<dbReference type="GO" id="GO:0000139">
    <property type="term" value="C:Golgi membrane"/>
    <property type="evidence" value="ECO:0007669"/>
    <property type="project" value="UniProtKB-SubCell"/>
</dbReference>
<dbReference type="EMBL" id="JALLPJ020001276">
    <property type="protein sequence ID" value="KAL3771979.1"/>
    <property type="molecule type" value="Genomic_DNA"/>
</dbReference>
<feature type="signal peptide" evidence="9">
    <location>
        <begin position="1"/>
        <end position="20"/>
    </location>
</feature>
<keyword evidence="11" id="KW-1185">Reference proteome</keyword>
<name>A0ABD3N795_9STRA</name>
<comment type="caution">
    <text evidence="10">The sequence shown here is derived from an EMBL/GenBank/DDBJ whole genome shotgun (WGS) entry which is preliminary data.</text>
</comment>
<evidence type="ECO:0000256" key="8">
    <source>
        <dbReference type="SAM" id="Phobius"/>
    </source>
</evidence>
<feature type="transmembrane region" description="Helical" evidence="8">
    <location>
        <begin position="172"/>
        <end position="192"/>
    </location>
</feature>
<feature type="compositionally biased region" description="Basic and acidic residues" evidence="7">
    <location>
        <begin position="94"/>
        <end position="104"/>
    </location>
</feature>
<dbReference type="PANTHER" id="PTHR21493">
    <property type="entry name" value="CGI-141-RELATED/LIPASE CONTAINING PROTEIN"/>
    <property type="match status" value="1"/>
</dbReference>
<evidence type="ECO:0000256" key="7">
    <source>
        <dbReference type="SAM" id="MobiDB-lite"/>
    </source>
</evidence>
<gene>
    <name evidence="10" type="ORF">ACHAWO_009170</name>
</gene>
<evidence type="ECO:0000256" key="4">
    <source>
        <dbReference type="ARBA" id="ARBA00023034"/>
    </source>
</evidence>
<keyword evidence="9" id="KW-0732">Signal</keyword>
<dbReference type="PANTHER" id="PTHR21493:SF9">
    <property type="entry name" value="GOLGI TRANSPORT PROTEIN 1-RELATED"/>
    <property type="match status" value="1"/>
</dbReference>
<reference evidence="10 11" key="1">
    <citation type="submission" date="2024-10" db="EMBL/GenBank/DDBJ databases">
        <title>Updated reference genomes for cyclostephanoid diatoms.</title>
        <authorList>
            <person name="Roberts W.R."/>
            <person name="Alverson A.J."/>
        </authorList>
    </citation>
    <scope>NUCLEOTIDE SEQUENCE [LARGE SCALE GENOMIC DNA]</scope>
    <source>
        <strain evidence="10 11">AJA010-31</strain>
    </source>
</reference>
<keyword evidence="5 8" id="KW-0472">Membrane</keyword>
<dbReference type="Proteomes" id="UP001530400">
    <property type="component" value="Unassembled WGS sequence"/>
</dbReference>
<keyword evidence="3 8" id="KW-1133">Transmembrane helix</keyword>
<comment type="subcellular location">
    <subcellularLocation>
        <location evidence="1">Golgi apparatus membrane</location>
        <topology evidence="1">Multi-pass membrane protein</topology>
    </subcellularLocation>
</comment>
<feature type="chain" id="PRO_5044758400" description="Vesicle transport protein" evidence="9">
    <location>
        <begin position="21"/>
        <end position="324"/>
    </location>
</feature>
<accession>A0ABD3N795</accession>
<evidence type="ECO:0000256" key="2">
    <source>
        <dbReference type="ARBA" id="ARBA00022692"/>
    </source>
</evidence>
<evidence type="ECO:0008006" key="12">
    <source>
        <dbReference type="Google" id="ProtNLM"/>
    </source>
</evidence>
<feature type="region of interest" description="Disordered" evidence="7">
    <location>
        <begin position="84"/>
        <end position="163"/>
    </location>
</feature>
<evidence type="ECO:0000256" key="9">
    <source>
        <dbReference type="SAM" id="SignalP"/>
    </source>
</evidence>
<comment type="similarity">
    <text evidence="6">Belongs to the GOT1 family.</text>
</comment>
<feature type="region of interest" description="Disordered" evidence="7">
    <location>
        <begin position="285"/>
        <end position="324"/>
    </location>
</feature>
<feature type="compositionally biased region" description="Basic and acidic residues" evidence="7">
    <location>
        <begin position="112"/>
        <end position="144"/>
    </location>
</feature>
<organism evidence="10 11">
    <name type="scientific">Cyclotella atomus</name>
    <dbReference type="NCBI Taxonomy" id="382360"/>
    <lineage>
        <taxon>Eukaryota</taxon>
        <taxon>Sar</taxon>
        <taxon>Stramenopiles</taxon>
        <taxon>Ochrophyta</taxon>
        <taxon>Bacillariophyta</taxon>
        <taxon>Coscinodiscophyceae</taxon>
        <taxon>Thalassiosirophycidae</taxon>
        <taxon>Stephanodiscales</taxon>
        <taxon>Stephanodiscaceae</taxon>
        <taxon>Cyclotella</taxon>
    </lineage>
</organism>
<protein>
    <recommendedName>
        <fullName evidence="12">Vesicle transport protein</fullName>
    </recommendedName>
</protein>
<dbReference type="InterPro" id="IPR045176">
    <property type="entry name" value="Got1"/>
</dbReference>
<keyword evidence="2 8" id="KW-0812">Transmembrane</keyword>
<dbReference type="Pfam" id="PF04178">
    <property type="entry name" value="Got1"/>
    <property type="match status" value="1"/>
</dbReference>
<evidence type="ECO:0000313" key="11">
    <source>
        <dbReference type="Proteomes" id="UP001530400"/>
    </source>
</evidence>
<proteinExistence type="inferred from homology"/>
<dbReference type="AlphaFoldDB" id="A0ABD3N795"/>
<evidence type="ECO:0000256" key="6">
    <source>
        <dbReference type="ARBA" id="ARBA00025799"/>
    </source>
</evidence>
<feature type="compositionally biased region" description="Basic and acidic residues" evidence="7">
    <location>
        <begin position="308"/>
        <end position="324"/>
    </location>
</feature>
<dbReference type="InterPro" id="IPR007305">
    <property type="entry name" value="Vesicle_transpt_Got1/SFT2"/>
</dbReference>
<evidence type="ECO:0000256" key="3">
    <source>
        <dbReference type="ARBA" id="ARBA00022989"/>
    </source>
</evidence>
<keyword evidence="4" id="KW-0333">Golgi apparatus</keyword>